<keyword evidence="12" id="KW-1185">Reference proteome</keyword>
<comment type="catalytic activity">
    <reaction evidence="1">
        <text>ATP + protein L-histidine = ADP + protein N-phospho-L-histidine.</text>
        <dbReference type="EC" id="2.7.13.3"/>
    </reaction>
</comment>
<feature type="transmembrane region" description="Helical" evidence="9">
    <location>
        <begin position="44"/>
        <end position="66"/>
    </location>
</feature>
<evidence type="ECO:0000313" key="11">
    <source>
        <dbReference type="EMBL" id="GAB78674.1"/>
    </source>
</evidence>
<proteinExistence type="predicted"/>
<accession>K6VPL1</accession>
<evidence type="ECO:0000256" key="8">
    <source>
        <dbReference type="ARBA" id="ARBA00023012"/>
    </source>
</evidence>
<dbReference type="EC" id="2.7.13.3" evidence="2"/>
<dbReference type="GO" id="GO:0046983">
    <property type="term" value="F:protein dimerization activity"/>
    <property type="evidence" value="ECO:0007669"/>
    <property type="project" value="InterPro"/>
</dbReference>
<dbReference type="InterPro" id="IPR005467">
    <property type="entry name" value="His_kinase_dom"/>
</dbReference>
<dbReference type="PANTHER" id="PTHR24421">
    <property type="entry name" value="NITRATE/NITRITE SENSOR PROTEIN NARX-RELATED"/>
    <property type="match status" value="1"/>
</dbReference>
<dbReference type="EMBL" id="BAGZ01000016">
    <property type="protein sequence ID" value="GAB78674.1"/>
    <property type="molecule type" value="Genomic_DNA"/>
</dbReference>
<evidence type="ECO:0000256" key="9">
    <source>
        <dbReference type="SAM" id="Phobius"/>
    </source>
</evidence>
<evidence type="ECO:0000256" key="6">
    <source>
        <dbReference type="ARBA" id="ARBA00022777"/>
    </source>
</evidence>
<gene>
    <name evidence="11" type="ORF">AUCHE_16_00930</name>
</gene>
<dbReference type="GO" id="GO:0005524">
    <property type="term" value="F:ATP binding"/>
    <property type="evidence" value="ECO:0007669"/>
    <property type="project" value="UniProtKB-KW"/>
</dbReference>
<feature type="domain" description="Histidine kinase" evidence="10">
    <location>
        <begin position="198"/>
        <end position="388"/>
    </location>
</feature>
<dbReference type="InterPro" id="IPR050482">
    <property type="entry name" value="Sensor_HK_TwoCompSys"/>
</dbReference>
<organism evidence="11 12">
    <name type="scientific">Austwickia chelonae NBRC 105200</name>
    <dbReference type="NCBI Taxonomy" id="1184607"/>
    <lineage>
        <taxon>Bacteria</taxon>
        <taxon>Bacillati</taxon>
        <taxon>Actinomycetota</taxon>
        <taxon>Actinomycetes</taxon>
        <taxon>Micrococcales</taxon>
        <taxon>Dermatophilaceae</taxon>
        <taxon>Austwickia</taxon>
    </lineage>
</organism>
<keyword evidence="3" id="KW-0597">Phosphoprotein</keyword>
<dbReference type="InterPro" id="IPR011712">
    <property type="entry name" value="Sig_transdc_His_kin_sub3_dim/P"/>
</dbReference>
<keyword evidence="4" id="KW-0808">Transferase</keyword>
<comment type="caution">
    <text evidence="11">The sequence shown here is derived from an EMBL/GenBank/DDBJ whole genome shotgun (WGS) entry which is preliminary data.</text>
</comment>
<evidence type="ECO:0000256" key="1">
    <source>
        <dbReference type="ARBA" id="ARBA00000085"/>
    </source>
</evidence>
<evidence type="ECO:0000259" key="10">
    <source>
        <dbReference type="PROSITE" id="PS50109"/>
    </source>
</evidence>
<dbReference type="InterPro" id="IPR036890">
    <property type="entry name" value="HATPase_C_sf"/>
</dbReference>
<dbReference type="RefSeq" id="WP_006503431.1">
    <property type="nucleotide sequence ID" value="NZ_BAGZ01000016.1"/>
</dbReference>
<keyword evidence="9" id="KW-0472">Membrane</keyword>
<evidence type="ECO:0000256" key="3">
    <source>
        <dbReference type="ARBA" id="ARBA00022553"/>
    </source>
</evidence>
<keyword evidence="6 11" id="KW-0418">Kinase</keyword>
<sequence length="392" mass="41654">MRLPFGFAGAPRGRSHWTGPVVIAFAALSFLDDTRRVLTGSLPLTGQLGVIGCSLLISAAIVGVVLRCHWFNLCCLVVAALVHMSSLAMPMLSVPSQTCLTVTGALAIADAAFRGERNLVLVGVAIYLPLRIITVVANPSGTGMVLFAEFPAVAITAGVGGYVGATVRCRWAAEEKAALLSTARQRERALLARELHDVVAHELTIIAMQASVMRLAQDQESVESARDSIERTSRAALDELKRLLQVLRSSEAVSEVSCAEDLSLQEVVDGVVEHLRRLGHPVEVDVVAGELPRSVELAAEQVLRESSTNVLKHSPAGSSVTLSVRRDEGTLSVRVTNDGFGQDPEQAFPSTRLGLSGLEERLSLLGGELTAGPEQGRWVVVAKLPIAPPETA</sequence>
<dbReference type="PANTHER" id="PTHR24421:SF10">
    <property type="entry name" value="NITRATE_NITRITE SENSOR PROTEIN NARQ"/>
    <property type="match status" value="1"/>
</dbReference>
<dbReference type="SMART" id="SM00387">
    <property type="entry name" value="HATPase_c"/>
    <property type="match status" value="1"/>
</dbReference>
<dbReference type="Proteomes" id="UP000008495">
    <property type="component" value="Unassembled WGS sequence"/>
</dbReference>
<evidence type="ECO:0000256" key="5">
    <source>
        <dbReference type="ARBA" id="ARBA00022741"/>
    </source>
</evidence>
<keyword evidence="5" id="KW-0547">Nucleotide-binding</keyword>
<keyword evidence="9" id="KW-1133">Transmembrane helix</keyword>
<dbReference type="Gene3D" id="3.30.565.10">
    <property type="entry name" value="Histidine kinase-like ATPase, C-terminal domain"/>
    <property type="match status" value="1"/>
</dbReference>
<dbReference type="SUPFAM" id="SSF55874">
    <property type="entry name" value="ATPase domain of HSP90 chaperone/DNA topoisomerase II/histidine kinase"/>
    <property type="match status" value="1"/>
</dbReference>
<dbReference type="GO" id="GO:0000155">
    <property type="term" value="F:phosphorelay sensor kinase activity"/>
    <property type="evidence" value="ECO:0007669"/>
    <property type="project" value="InterPro"/>
</dbReference>
<keyword evidence="9" id="KW-0812">Transmembrane</keyword>
<dbReference type="GO" id="GO:0016020">
    <property type="term" value="C:membrane"/>
    <property type="evidence" value="ECO:0007669"/>
    <property type="project" value="InterPro"/>
</dbReference>
<dbReference type="OrthoDB" id="3253720at2"/>
<reference evidence="11 12" key="1">
    <citation type="submission" date="2012-08" db="EMBL/GenBank/DDBJ databases">
        <title>Whole genome shotgun sequence of Austwickia chelonae NBRC 105200.</title>
        <authorList>
            <person name="Yoshida I."/>
            <person name="Hosoyama A."/>
            <person name="Tsuchikane K."/>
            <person name="Katsumata H."/>
            <person name="Ando Y."/>
            <person name="Ohji S."/>
            <person name="Hamada M."/>
            <person name="Tamura T."/>
            <person name="Yamazoe A."/>
            <person name="Yamazaki S."/>
            <person name="Fujita N."/>
        </authorList>
    </citation>
    <scope>NUCLEOTIDE SEQUENCE [LARGE SCALE GENOMIC DNA]</scope>
    <source>
        <strain evidence="11 12">NBRC 105200</strain>
    </source>
</reference>
<dbReference type="STRING" id="100225.SAMN05421595_2328"/>
<dbReference type="AlphaFoldDB" id="K6VPL1"/>
<protein>
    <recommendedName>
        <fullName evidence="2">histidine kinase</fullName>
        <ecNumber evidence="2">2.7.13.3</ecNumber>
    </recommendedName>
</protein>
<dbReference type="Pfam" id="PF07730">
    <property type="entry name" value="HisKA_3"/>
    <property type="match status" value="1"/>
</dbReference>
<dbReference type="Pfam" id="PF02518">
    <property type="entry name" value="HATPase_c"/>
    <property type="match status" value="1"/>
</dbReference>
<keyword evidence="8" id="KW-0902">Two-component regulatory system</keyword>
<dbReference type="eggNOG" id="COG4585">
    <property type="taxonomic scope" value="Bacteria"/>
</dbReference>
<evidence type="ECO:0000313" key="12">
    <source>
        <dbReference type="Proteomes" id="UP000008495"/>
    </source>
</evidence>
<dbReference type="PROSITE" id="PS50109">
    <property type="entry name" value="HIS_KIN"/>
    <property type="match status" value="1"/>
</dbReference>
<evidence type="ECO:0000256" key="4">
    <source>
        <dbReference type="ARBA" id="ARBA00022679"/>
    </source>
</evidence>
<name>K6VPL1_9MICO</name>
<evidence type="ECO:0000256" key="7">
    <source>
        <dbReference type="ARBA" id="ARBA00022840"/>
    </source>
</evidence>
<dbReference type="Gene3D" id="1.20.5.1930">
    <property type="match status" value="1"/>
</dbReference>
<keyword evidence="7" id="KW-0067">ATP-binding</keyword>
<dbReference type="InterPro" id="IPR003594">
    <property type="entry name" value="HATPase_dom"/>
</dbReference>
<dbReference type="CDD" id="cd16917">
    <property type="entry name" value="HATPase_UhpB-NarQ-NarX-like"/>
    <property type="match status" value="1"/>
</dbReference>
<evidence type="ECO:0000256" key="2">
    <source>
        <dbReference type="ARBA" id="ARBA00012438"/>
    </source>
</evidence>